<dbReference type="PROSITE" id="PS00108">
    <property type="entry name" value="PROTEIN_KINASE_ST"/>
    <property type="match status" value="1"/>
</dbReference>
<evidence type="ECO:0000256" key="5">
    <source>
        <dbReference type="ARBA" id="ARBA00022840"/>
    </source>
</evidence>
<evidence type="ECO:0000256" key="3">
    <source>
        <dbReference type="ARBA" id="ARBA00022741"/>
    </source>
</evidence>
<dbReference type="AlphaFoldDB" id="A0A6A6BZX7"/>
<keyword evidence="2" id="KW-0808">Transferase</keyword>
<feature type="domain" description="Protein kinase" evidence="6">
    <location>
        <begin position="1"/>
        <end position="198"/>
    </location>
</feature>
<gene>
    <name evidence="7" type="ORF">M409DRAFT_37737</name>
</gene>
<dbReference type="PANTHER" id="PTHR24345:SF91">
    <property type="entry name" value="SERINE_THREONINE-PROTEIN KINASE PLK4"/>
    <property type="match status" value="1"/>
</dbReference>
<dbReference type="InterPro" id="IPR000719">
    <property type="entry name" value="Prot_kinase_dom"/>
</dbReference>
<name>A0A6A6BZX7_ZASCE</name>
<dbReference type="RefSeq" id="XP_033661246.1">
    <property type="nucleotide sequence ID" value="XM_033810788.1"/>
</dbReference>
<dbReference type="EMBL" id="ML993627">
    <property type="protein sequence ID" value="KAF2160357.1"/>
    <property type="molecule type" value="Genomic_DNA"/>
</dbReference>
<dbReference type="PROSITE" id="PS50011">
    <property type="entry name" value="PROTEIN_KINASE_DOM"/>
    <property type="match status" value="1"/>
</dbReference>
<dbReference type="SUPFAM" id="SSF56112">
    <property type="entry name" value="Protein kinase-like (PK-like)"/>
    <property type="match status" value="1"/>
</dbReference>
<evidence type="ECO:0000313" key="8">
    <source>
        <dbReference type="Proteomes" id="UP000799537"/>
    </source>
</evidence>
<keyword evidence="4" id="KW-0418">Kinase</keyword>
<keyword evidence="5" id="KW-0067">ATP-binding</keyword>
<dbReference type="Pfam" id="PF00069">
    <property type="entry name" value="Pkinase"/>
    <property type="match status" value="1"/>
</dbReference>
<evidence type="ECO:0000256" key="4">
    <source>
        <dbReference type="ARBA" id="ARBA00022777"/>
    </source>
</evidence>
<keyword evidence="1" id="KW-0723">Serine/threonine-protein kinase</keyword>
<evidence type="ECO:0000256" key="2">
    <source>
        <dbReference type="ARBA" id="ARBA00022679"/>
    </source>
</evidence>
<evidence type="ECO:0000256" key="1">
    <source>
        <dbReference type="ARBA" id="ARBA00022527"/>
    </source>
</evidence>
<organism evidence="7 8">
    <name type="scientific">Zasmidium cellare ATCC 36951</name>
    <dbReference type="NCBI Taxonomy" id="1080233"/>
    <lineage>
        <taxon>Eukaryota</taxon>
        <taxon>Fungi</taxon>
        <taxon>Dikarya</taxon>
        <taxon>Ascomycota</taxon>
        <taxon>Pezizomycotina</taxon>
        <taxon>Dothideomycetes</taxon>
        <taxon>Dothideomycetidae</taxon>
        <taxon>Mycosphaerellales</taxon>
        <taxon>Mycosphaerellaceae</taxon>
        <taxon>Zasmidium</taxon>
    </lineage>
</organism>
<feature type="non-terminal residue" evidence="7">
    <location>
        <position position="1"/>
    </location>
</feature>
<evidence type="ECO:0000313" key="7">
    <source>
        <dbReference type="EMBL" id="KAF2160357.1"/>
    </source>
</evidence>
<sequence length="209" mass="23692">HFVQYFDCFADDRHLYIAMEYLPYGNLQSHISKRPLPETEAALVTAQLAQGLQHMHRVNFIHQDLKPSNVLVNRVGPQWHVKISDFGTAKDTAAFHSTRGEIGTEGYMAPEIYLLGDGRWTPAVDVWSLGSVAHCLLTMRPPFNAVRELISFAQQGTPFPVKAVGRASYSGVDFIQRTMTASVHNRLRIEEVLEHPWLEVTFPKSTKYQ</sequence>
<dbReference type="OrthoDB" id="3650351at2759"/>
<keyword evidence="3" id="KW-0547">Nucleotide-binding</keyword>
<accession>A0A6A6BZX7</accession>
<dbReference type="GO" id="GO:0004674">
    <property type="term" value="F:protein serine/threonine kinase activity"/>
    <property type="evidence" value="ECO:0007669"/>
    <property type="project" value="UniProtKB-KW"/>
</dbReference>
<dbReference type="SMART" id="SM00220">
    <property type="entry name" value="S_TKc"/>
    <property type="match status" value="1"/>
</dbReference>
<dbReference type="PANTHER" id="PTHR24345">
    <property type="entry name" value="SERINE/THREONINE-PROTEIN KINASE PLK"/>
    <property type="match status" value="1"/>
</dbReference>
<protein>
    <recommendedName>
        <fullName evidence="6">Protein kinase domain-containing protein</fullName>
    </recommendedName>
</protein>
<keyword evidence="8" id="KW-1185">Reference proteome</keyword>
<dbReference type="InterPro" id="IPR008271">
    <property type="entry name" value="Ser/Thr_kinase_AS"/>
</dbReference>
<dbReference type="InterPro" id="IPR011009">
    <property type="entry name" value="Kinase-like_dom_sf"/>
</dbReference>
<dbReference type="GO" id="GO:0005524">
    <property type="term" value="F:ATP binding"/>
    <property type="evidence" value="ECO:0007669"/>
    <property type="project" value="UniProtKB-KW"/>
</dbReference>
<evidence type="ECO:0000259" key="6">
    <source>
        <dbReference type="PROSITE" id="PS50011"/>
    </source>
</evidence>
<reference evidence="7" key="1">
    <citation type="journal article" date="2020" name="Stud. Mycol.">
        <title>101 Dothideomycetes genomes: a test case for predicting lifestyles and emergence of pathogens.</title>
        <authorList>
            <person name="Haridas S."/>
            <person name="Albert R."/>
            <person name="Binder M."/>
            <person name="Bloem J."/>
            <person name="Labutti K."/>
            <person name="Salamov A."/>
            <person name="Andreopoulos B."/>
            <person name="Baker S."/>
            <person name="Barry K."/>
            <person name="Bills G."/>
            <person name="Bluhm B."/>
            <person name="Cannon C."/>
            <person name="Castanera R."/>
            <person name="Culley D."/>
            <person name="Daum C."/>
            <person name="Ezra D."/>
            <person name="Gonzalez J."/>
            <person name="Henrissat B."/>
            <person name="Kuo A."/>
            <person name="Liang C."/>
            <person name="Lipzen A."/>
            <person name="Lutzoni F."/>
            <person name="Magnuson J."/>
            <person name="Mondo S."/>
            <person name="Nolan M."/>
            <person name="Ohm R."/>
            <person name="Pangilinan J."/>
            <person name="Park H.-J."/>
            <person name="Ramirez L."/>
            <person name="Alfaro M."/>
            <person name="Sun H."/>
            <person name="Tritt A."/>
            <person name="Yoshinaga Y."/>
            <person name="Zwiers L.-H."/>
            <person name="Turgeon B."/>
            <person name="Goodwin S."/>
            <person name="Spatafora J."/>
            <person name="Crous P."/>
            <person name="Grigoriev I."/>
        </authorList>
    </citation>
    <scope>NUCLEOTIDE SEQUENCE</scope>
    <source>
        <strain evidence="7">ATCC 36951</strain>
    </source>
</reference>
<dbReference type="Proteomes" id="UP000799537">
    <property type="component" value="Unassembled WGS sequence"/>
</dbReference>
<dbReference type="Gene3D" id="1.10.510.10">
    <property type="entry name" value="Transferase(Phosphotransferase) domain 1"/>
    <property type="match status" value="1"/>
</dbReference>
<dbReference type="GO" id="GO:0005634">
    <property type="term" value="C:nucleus"/>
    <property type="evidence" value="ECO:0007669"/>
    <property type="project" value="TreeGrafter"/>
</dbReference>
<proteinExistence type="predicted"/>
<dbReference type="GeneID" id="54564060"/>